<dbReference type="HOGENOM" id="CLU_048310_0_0_1"/>
<keyword evidence="4" id="KW-1185">Reference proteome</keyword>
<keyword evidence="2" id="KW-0812">Transmembrane</keyword>
<feature type="region of interest" description="Disordered" evidence="1">
    <location>
        <begin position="384"/>
        <end position="424"/>
    </location>
</feature>
<reference evidence="3 4" key="1">
    <citation type="journal article" date="2013" name="BMC Genomics">
        <title>Genome sequencing and comparative genomics of honey bee microsporidia, Nosema apis reveal novel insights into host-parasite interactions.</title>
        <authorList>
            <person name="Chen Yp."/>
            <person name="Pettis J.S."/>
            <person name="Zhao Y."/>
            <person name="Liu X."/>
            <person name="Tallon L.J."/>
            <person name="Sadzewicz L.D."/>
            <person name="Li R."/>
            <person name="Zheng H."/>
            <person name="Huang S."/>
            <person name="Zhang X."/>
            <person name="Hamilton M.C."/>
            <person name="Pernal S.F."/>
            <person name="Melathopoulos A.P."/>
            <person name="Yan X."/>
            <person name="Evans J.D."/>
        </authorList>
    </citation>
    <scope>NUCLEOTIDE SEQUENCE [LARGE SCALE GENOMIC DNA]</scope>
    <source>
        <strain evidence="3 4">BRL 01</strain>
    </source>
</reference>
<keyword evidence="2" id="KW-0472">Membrane</keyword>
<accession>T0LBA3</accession>
<feature type="transmembrane region" description="Helical" evidence="2">
    <location>
        <begin position="12"/>
        <end position="34"/>
    </location>
</feature>
<dbReference type="Proteomes" id="UP000053780">
    <property type="component" value="Unassembled WGS sequence"/>
</dbReference>
<organism evidence="3 4">
    <name type="scientific">Vairimorpha apis BRL 01</name>
    <dbReference type="NCBI Taxonomy" id="1037528"/>
    <lineage>
        <taxon>Eukaryota</taxon>
        <taxon>Fungi</taxon>
        <taxon>Fungi incertae sedis</taxon>
        <taxon>Microsporidia</taxon>
        <taxon>Nosematidae</taxon>
        <taxon>Vairimorpha</taxon>
    </lineage>
</organism>
<sequence length="456" mass="52986">MTNNNFYKNLSLIIISVVLISTIGFYLLFTYKIWPFNNGETEVSEIILFNDFIEKGTNIYYDLKKETNKHNVKLQCYSIMLILRSLTGDKSNELYKYLKELNVKDLNGFKNFVIYLKAKLILENDKDKIFKILQYFIDEKIKIYKGEKNNENYLKVSENEQDDESSNIYFSSIDNTAEDSVSLENKTDFIKFKNTNKRNNEIEQNGDTSQNVKKFWEKDSVNLVNKEISEKFIKRILSLNADKDNKFLDEVNKKEKNSSSILETIFVKFLNRQFYCESINDELSKLIPGYIERKGNPFLVDEDLMDDNISLITSKEEKNVNKIRKDNIVKKKDLNIEKNKSDVIEKNNEDQNSKINEEVQKLIDTEQKALENVKNPNFVIVKNNQGQDSNVVHPDNNLKEENKNKDLTPELSPDNKSTGSDSSFSIASYDELKEIAIGLSKEQISLPMPKENIGSK</sequence>
<evidence type="ECO:0000256" key="1">
    <source>
        <dbReference type="SAM" id="MobiDB-lite"/>
    </source>
</evidence>
<proteinExistence type="predicted"/>
<feature type="compositionally biased region" description="Polar residues" evidence="1">
    <location>
        <begin position="414"/>
        <end position="424"/>
    </location>
</feature>
<evidence type="ECO:0000313" key="3">
    <source>
        <dbReference type="EMBL" id="EQB61574.1"/>
    </source>
</evidence>
<feature type="compositionally biased region" description="Basic and acidic residues" evidence="1">
    <location>
        <begin position="396"/>
        <end position="408"/>
    </location>
</feature>
<protein>
    <submittedName>
        <fullName evidence="3">Uncharacterized protein</fullName>
    </submittedName>
</protein>
<dbReference type="EMBL" id="KE647121">
    <property type="protein sequence ID" value="EQB61574.1"/>
    <property type="molecule type" value="Genomic_DNA"/>
</dbReference>
<keyword evidence="2" id="KW-1133">Transmembrane helix</keyword>
<gene>
    <name evidence="3" type="ORF">NAPIS_ORF00852</name>
</gene>
<dbReference type="VEuPathDB" id="MicrosporidiaDB:NAPIS_ORF00852"/>
<evidence type="ECO:0000313" key="4">
    <source>
        <dbReference type="Proteomes" id="UP000053780"/>
    </source>
</evidence>
<name>T0LBA3_9MICR</name>
<evidence type="ECO:0000256" key="2">
    <source>
        <dbReference type="SAM" id="Phobius"/>
    </source>
</evidence>
<dbReference type="AlphaFoldDB" id="T0LBA3"/>